<dbReference type="Pfam" id="PF00454">
    <property type="entry name" value="PI3_PI4_kinase"/>
    <property type="match status" value="1"/>
</dbReference>
<dbReference type="InterPro" id="IPR057754">
    <property type="entry name" value="PI4-kinase_beta/PIK1_cat"/>
</dbReference>
<keyword evidence="5" id="KW-0175">Coiled coil</keyword>
<dbReference type="GO" id="GO:0004430">
    <property type="term" value="F:1-phosphatidylinositol 4-kinase activity"/>
    <property type="evidence" value="ECO:0007669"/>
    <property type="project" value="UniProtKB-EC"/>
</dbReference>
<feature type="compositionally biased region" description="Acidic residues" evidence="6">
    <location>
        <begin position="368"/>
        <end position="384"/>
    </location>
</feature>
<accession>A0AAD1XZR1</accession>
<dbReference type="AlphaFoldDB" id="A0AAD1XZR1"/>
<dbReference type="GO" id="GO:0016020">
    <property type="term" value="C:membrane"/>
    <property type="evidence" value="ECO:0007669"/>
    <property type="project" value="TreeGrafter"/>
</dbReference>
<evidence type="ECO:0000313" key="8">
    <source>
        <dbReference type="EMBL" id="CAI2382541.1"/>
    </source>
</evidence>
<dbReference type="SUPFAM" id="SSF56112">
    <property type="entry name" value="Protein kinase-like (PK-like)"/>
    <property type="match status" value="1"/>
</dbReference>
<evidence type="ECO:0000256" key="2">
    <source>
        <dbReference type="ARBA" id="ARBA00012169"/>
    </source>
</evidence>
<dbReference type="PROSITE" id="PS00916">
    <property type="entry name" value="PI3_4_KINASE_2"/>
    <property type="match status" value="1"/>
</dbReference>
<dbReference type="SMART" id="SM00146">
    <property type="entry name" value="PI3Kc"/>
    <property type="match status" value="1"/>
</dbReference>
<dbReference type="CDD" id="cd05168">
    <property type="entry name" value="PI4Kc_III_beta"/>
    <property type="match status" value="1"/>
</dbReference>
<dbReference type="Proteomes" id="UP001295684">
    <property type="component" value="Unassembled WGS sequence"/>
</dbReference>
<feature type="region of interest" description="Disordered" evidence="6">
    <location>
        <begin position="657"/>
        <end position="676"/>
    </location>
</feature>
<evidence type="ECO:0000256" key="3">
    <source>
        <dbReference type="ARBA" id="ARBA00022679"/>
    </source>
</evidence>
<comment type="catalytic activity">
    <reaction evidence="1">
        <text>a 1,2-diacyl-sn-glycero-3-phospho-(1D-myo-inositol) + ATP = a 1,2-diacyl-sn-glycero-3-phospho-(1D-myo-inositol 4-phosphate) + ADP + H(+)</text>
        <dbReference type="Rhea" id="RHEA:19877"/>
        <dbReference type="ChEBI" id="CHEBI:15378"/>
        <dbReference type="ChEBI" id="CHEBI:30616"/>
        <dbReference type="ChEBI" id="CHEBI:57880"/>
        <dbReference type="ChEBI" id="CHEBI:58178"/>
        <dbReference type="ChEBI" id="CHEBI:456216"/>
        <dbReference type="EC" id="2.7.1.67"/>
    </reaction>
</comment>
<dbReference type="InterPro" id="IPR036940">
    <property type="entry name" value="PI3/4_kinase_cat_sf"/>
</dbReference>
<feature type="coiled-coil region" evidence="5">
    <location>
        <begin position="179"/>
        <end position="234"/>
    </location>
</feature>
<dbReference type="GO" id="GO:0048015">
    <property type="term" value="P:phosphatidylinositol-mediated signaling"/>
    <property type="evidence" value="ECO:0007669"/>
    <property type="project" value="TreeGrafter"/>
</dbReference>
<dbReference type="PANTHER" id="PTHR10048">
    <property type="entry name" value="PHOSPHATIDYLINOSITOL KINASE"/>
    <property type="match status" value="1"/>
</dbReference>
<feature type="domain" description="PI3K/PI4K catalytic" evidence="7">
    <location>
        <begin position="660"/>
        <end position="944"/>
    </location>
</feature>
<keyword evidence="9" id="KW-1185">Reference proteome</keyword>
<dbReference type="PANTHER" id="PTHR10048:SF22">
    <property type="entry name" value="PHOSPHATIDYLINOSITOL 4-KINASE BETA"/>
    <property type="match status" value="1"/>
</dbReference>
<reference evidence="8" key="1">
    <citation type="submission" date="2023-07" db="EMBL/GenBank/DDBJ databases">
        <authorList>
            <consortium name="AG Swart"/>
            <person name="Singh M."/>
            <person name="Singh A."/>
            <person name="Seah K."/>
            <person name="Emmerich C."/>
        </authorList>
    </citation>
    <scope>NUCLEOTIDE SEQUENCE</scope>
    <source>
        <strain evidence="8">DP1</strain>
    </source>
</reference>
<proteinExistence type="predicted"/>
<comment type="caution">
    <text evidence="8">The sequence shown here is derived from an EMBL/GenBank/DDBJ whole genome shotgun (WGS) entry which is preliminary data.</text>
</comment>
<dbReference type="EMBL" id="CAMPGE010024727">
    <property type="protein sequence ID" value="CAI2382541.1"/>
    <property type="molecule type" value="Genomic_DNA"/>
</dbReference>
<dbReference type="InterPro" id="IPR015433">
    <property type="entry name" value="PI3/4_kinase"/>
</dbReference>
<evidence type="ECO:0000256" key="6">
    <source>
        <dbReference type="SAM" id="MobiDB-lite"/>
    </source>
</evidence>
<dbReference type="PROSITE" id="PS00915">
    <property type="entry name" value="PI3_4_KINASE_1"/>
    <property type="match status" value="1"/>
</dbReference>
<dbReference type="InterPro" id="IPR018936">
    <property type="entry name" value="PI3/4_kinase_CS"/>
</dbReference>
<dbReference type="EC" id="2.7.1.67" evidence="2"/>
<dbReference type="InterPro" id="IPR011009">
    <property type="entry name" value="Kinase-like_dom_sf"/>
</dbReference>
<dbReference type="InterPro" id="IPR000403">
    <property type="entry name" value="PI3/4_kinase_cat_dom"/>
</dbReference>
<evidence type="ECO:0000259" key="7">
    <source>
        <dbReference type="PROSITE" id="PS50290"/>
    </source>
</evidence>
<name>A0AAD1XZR1_EUPCR</name>
<dbReference type="FunFam" id="1.10.1070.11:FF:000016">
    <property type="entry name" value="PIK1p Phosphatidylinositol 4-kinase"/>
    <property type="match status" value="1"/>
</dbReference>
<dbReference type="PROSITE" id="PS50290">
    <property type="entry name" value="PI3_4_KINASE_3"/>
    <property type="match status" value="1"/>
</dbReference>
<keyword evidence="3" id="KW-0808">Transferase</keyword>
<evidence type="ECO:0000256" key="5">
    <source>
        <dbReference type="SAM" id="Coils"/>
    </source>
</evidence>
<dbReference type="Gene3D" id="1.10.1070.11">
    <property type="entry name" value="Phosphatidylinositol 3-/4-kinase, catalytic domain"/>
    <property type="match status" value="1"/>
</dbReference>
<gene>
    <name evidence="8" type="ORF">ECRASSUSDP1_LOCUS24018</name>
</gene>
<evidence type="ECO:0000256" key="4">
    <source>
        <dbReference type="ARBA" id="ARBA00022777"/>
    </source>
</evidence>
<organism evidence="8 9">
    <name type="scientific">Euplotes crassus</name>
    <dbReference type="NCBI Taxonomy" id="5936"/>
    <lineage>
        <taxon>Eukaryota</taxon>
        <taxon>Sar</taxon>
        <taxon>Alveolata</taxon>
        <taxon>Ciliophora</taxon>
        <taxon>Intramacronucleata</taxon>
        <taxon>Spirotrichea</taxon>
        <taxon>Hypotrichia</taxon>
        <taxon>Euplotida</taxon>
        <taxon>Euplotidae</taxon>
        <taxon>Moneuplotes</taxon>
    </lineage>
</organism>
<dbReference type="Gene3D" id="3.30.1010.10">
    <property type="entry name" value="Phosphatidylinositol 3-kinase Catalytic Subunit, Chain A, domain 4"/>
    <property type="match status" value="1"/>
</dbReference>
<keyword evidence="4" id="KW-0418">Kinase</keyword>
<sequence>MEEQKENLLKGLEIDLEHSIEPQRVSRGKDMPSFGVDVTDSSDFSQKSTSCLYKCFYPILVILYYLLCCCFCNKGSSETPRKLVAKRFKRWIRKRGESKKDPLDVLLRLYAREEGIVEELEEVRLNPDFTSKYRNDLEFYLPQLCSYCLSEDGNDELQKFIIIAAQSNIFFSHRVLFFLESLTTENEKVNENIQNILISLSQMQGIETQQYGENEEKNKEIEQVIENYKKTEILSPETIQKYRNKIRAADITLRKYDYTMGVDTTLDNQSGYLSTPFFVFSLTNLCNIILNSQDRESALFDGLQKINMHLPSSVYIPFVNASMRNYVVLHINVVEAKVFVTKQRAPFLVCIEVFRPQENEFRDKIEEGDSTSSSEDEAEPVDIEMQEKPTNTVTKNWKNFLIKNKDIEEDDALASQELGLGSKQKSKHSRHKSYGAFKTTFRGNEEEKHQKEKENNKKKFDIMKAFFNIGKFHKKDLSRKIDKFADEQYSHMVNMKKIKKRDPFGDMLDIRQPRSLSRTFTGDINSLRSNSIKKLSDALNTTVYRPNKNLSLLKEAETHVDFHNIADGVSEGEDSNEFEPEQTASCIGDFYEGSTLQKKSTILTKGHVKKSSMMTPSKTLRAEMNTFSHYRNLSNQMQKDFKENIEKVDPILEEEQAMSNSEEEIPTSGETAAQQEKRIRKQSIFGHLKTWKLLRLIVKSGDDLRQEQFAMQLISQIDQIFKRKKLNIWLKPYEILATGKDCGLIEFLSDAISIDAFKKKNPTCSLDDYFKQNFTSKKELSKARQAFARSLAGYSLVCYILQIKDRHNGNILLDTEGHIMHIDFGFLLTNAPGKGLNFEKAPFKLTDDFIEVLEGPESKYFKKFREKLISGFSAIQKKAEQLICLVEMMIASQQELDCFIGGRERVLNELRSRLFPYDRNKVLSKAECKEYIDELIDQSSNNWRTKVYDGFQKCCQGIAS</sequence>
<evidence type="ECO:0000256" key="1">
    <source>
        <dbReference type="ARBA" id="ARBA00001686"/>
    </source>
</evidence>
<dbReference type="GO" id="GO:0046854">
    <property type="term" value="P:phosphatidylinositol phosphate biosynthetic process"/>
    <property type="evidence" value="ECO:0007669"/>
    <property type="project" value="InterPro"/>
</dbReference>
<protein>
    <recommendedName>
        <fullName evidence="2">1-phosphatidylinositol 4-kinase</fullName>
        <ecNumber evidence="2">2.7.1.67</ecNumber>
    </recommendedName>
</protein>
<dbReference type="GO" id="GO:0005737">
    <property type="term" value="C:cytoplasm"/>
    <property type="evidence" value="ECO:0007669"/>
    <property type="project" value="TreeGrafter"/>
</dbReference>
<evidence type="ECO:0000313" key="9">
    <source>
        <dbReference type="Proteomes" id="UP001295684"/>
    </source>
</evidence>
<feature type="region of interest" description="Disordered" evidence="6">
    <location>
        <begin position="362"/>
        <end position="384"/>
    </location>
</feature>